<reference evidence="1 2" key="1">
    <citation type="submission" date="2017-06" db="EMBL/GenBank/DDBJ databases">
        <title>Genome sequencing of cyanobaciteial culture collection at National Institute for Environmental Studies (NIES).</title>
        <authorList>
            <person name="Hirose Y."/>
            <person name="Shimura Y."/>
            <person name="Fujisawa T."/>
            <person name="Nakamura Y."/>
            <person name="Kawachi M."/>
        </authorList>
    </citation>
    <scope>NUCLEOTIDE SEQUENCE [LARGE SCALE GENOMIC DNA]</scope>
    <source>
        <strain evidence="1 2">NIES-37</strain>
    </source>
</reference>
<organism evidence="1 2">
    <name type="scientific">Tolypothrix tenuis PCC 7101</name>
    <dbReference type="NCBI Taxonomy" id="231146"/>
    <lineage>
        <taxon>Bacteria</taxon>
        <taxon>Bacillati</taxon>
        <taxon>Cyanobacteriota</taxon>
        <taxon>Cyanophyceae</taxon>
        <taxon>Nostocales</taxon>
        <taxon>Tolypothrichaceae</taxon>
        <taxon>Tolypothrix</taxon>
    </lineage>
</organism>
<gene>
    <name evidence="1" type="ORF">NIES37_60940</name>
</gene>
<proteinExistence type="predicted"/>
<name>A0A1Z4N8M9_9CYAN</name>
<dbReference type="RefSeq" id="WP_096582062.1">
    <property type="nucleotide sequence ID" value="NZ_CAWNJS010000001.1"/>
</dbReference>
<protein>
    <submittedName>
        <fullName evidence="1">Uncharacterized protein</fullName>
    </submittedName>
</protein>
<dbReference type="EMBL" id="AP018248">
    <property type="protein sequence ID" value="BAZ02086.1"/>
    <property type="molecule type" value="Genomic_DNA"/>
</dbReference>
<evidence type="ECO:0000313" key="1">
    <source>
        <dbReference type="EMBL" id="BAZ02086.1"/>
    </source>
</evidence>
<sequence length="1303" mass="151076">MTRRNIKTKFYDWRTNCLGNQVNSLEDLKHDDQLHLSTDLLYAIKSVANKERVILLVDQLDAVSELLDRQPGRLNVLLNLIQSLAGTKNIHIVATCREFEFRHGSQFSRLEGFEQLYLSLPTWEKISPVLQDEGHLPDFMGEPLRELLQNPQNLKIFLQVAQPGEVFNSSQKLLDRLWETKILNQPNAQKYVAFLEKIAQRMKDEEALWLPTSVADDCPEIRQELQQANILMLNRGNSTFGFCHQTYYDHTLARAFARGSQSLADLVLERQNGLFVRPILLRSLNYLRGNAPKEYQQQLQILLKNAEVNNCPLKNKIAQLALNNLNHLPSKIQLWALDSLRSLQLIYVRTHIYTLLIEFVGSQQNPEQIEAELLIPLLNLETETPKVLDAMIGSPGWFRILRDRPEFRQWLEKPLTEASYCLPILIAATNFATDNVWNLIEEYWLNDTTYDALSMQILLNFQQWNPERVWQTQQIIRRWNLDMYSVSTIADKVAETLPQLAPIIIRAHLDYRLEQAIAESNKPIPELPADADGAQRYLHASKYNPINYFKNLLEGGSDFDDIDTLAKANPKYFLDAIWSWFTDVTNRIIDKENLIMNRYSDDCINSLDFDTSEIIQAILSAILELANHDIQGFLIFVNQNEQSESLLIHCLLARGLVQIAIQEPQAVLDYLLGDSRRLNLGNMRNSYKETKQLILAVCPHLQPQEIARIEQAIRTYNHYTIEHELSADLRFSFLQYNRQYRLKLLLAFPEEYLSVEAKRWRDEEIRAFPWVVNEKDDDYHTIAQLVGSPMNVEEMTRASDQHLLNLFDELADITEEDYWKRQRDLSRAGGASSQAYEFGKLVKDDPERFFRILPQLQPQRHESYAGHPIRELAESDFSVNNLMELVVNLEQRGFVSEDFRSDIASALDKIAERNQGLPQSILSLLENWLSTHSKPELKYYQSQEKTSHKLELSIVFNTRTSHTLPNGRGSIVRAIAAGYLKQNPPDLQNWARLIKSRLEIEPHPAVWVDILTHMPPLLNGARTQATQIFDTVIRKYPEVLDYQWALYFISHTIGWFEPKETVQGWLEMLWANGSNFCRQAYGELLFIHYFQYQDKWSVAKIDYHLAHHEDEAVLGGLAHVASHMWVQRRCRTKAAEILYNLALSNNEAIQSTVANVFFQSREHFELDSGMRLLIQAVCKSKQLLLKAASDIIDIIENNSFVDTEPQLVSEICQSLLSKLGKELDNPTRPLVFAADSLTTLAIQLHRQNKYREVGLQIFEQLLRLNLRETRAALEMLDRKPNRLSFYQEPRRRRRRRQIQSGSN</sequence>
<keyword evidence="2" id="KW-1185">Reference proteome</keyword>
<dbReference type="KEGG" id="ttq:NIES37_60940"/>
<dbReference type="Proteomes" id="UP000218785">
    <property type="component" value="Chromosome"/>
</dbReference>
<evidence type="ECO:0000313" key="2">
    <source>
        <dbReference type="Proteomes" id="UP000218785"/>
    </source>
</evidence>
<accession>A0A1Z4N8M9</accession>